<dbReference type="Proteomes" id="UP000996601">
    <property type="component" value="Unassembled WGS sequence"/>
</dbReference>
<accession>A0ABT1R313</accession>
<feature type="transmembrane region" description="Helical" evidence="1">
    <location>
        <begin position="116"/>
        <end position="133"/>
    </location>
</feature>
<keyword evidence="1" id="KW-0812">Transmembrane</keyword>
<feature type="transmembrane region" description="Helical" evidence="1">
    <location>
        <begin position="18"/>
        <end position="39"/>
    </location>
</feature>
<name>A0ABT1R313_9HYPH</name>
<keyword evidence="3" id="KW-1185">Reference proteome</keyword>
<evidence type="ECO:0000313" key="3">
    <source>
        <dbReference type="Proteomes" id="UP000996601"/>
    </source>
</evidence>
<proteinExistence type="predicted"/>
<feature type="transmembrane region" description="Helical" evidence="1">
    <location>
        <begin position="59"/>
        <end position="81"/>
    </location>
</feature>
<dbReference type="EMBL" id="WHSB02000002">
    <property type="protein sequence ID" value="MCQ4629570.1"/>
    <property type="molecule type" value="Genomic_DNA"/>
</dbReference>
<gene>
    <name evidence="2" type="ORF">GB927_005940</name>
</gene>
<evidence type="ECO:0000313" key="2">
    <source>
        <dbReference type="EMBL" id="MCQ4629570.1"/>
    </source>
</evidence>
<comment type="caution">
    <text evidence="2">The sequence shown here is derived from an EMBL/GenBank/DDBJ whole genome shotgun (WGS) entry which is preliminary data.</text>
</comment>
<sequence length="141" mass="15742">MAVCAYVSLVMQGRAETFHLDTILSIYAAGGLAAWLIALPMARLLTRRRNVETRFAAHFALLGLGTVALTAFCFAMDYRLFYAQWHQPFGTRIWAYQFVFTSLGACYQFLVMGLGLYLPAGLPLLAGASLWLARCMPAYMR</sequence>
<organism evidence="2 3">
    <name type="scientific">Shinella lacus</name>
    <dbReference type="NCBI Taxonomy" id="2654216"/>
    <lineage>
        <taxon>Bacteria</taxon>
        <taxon>Pseudomonadati</taxon>
        <taxon>Pseudomonadota</taxon>
        <taxon>Alphaproteobacteria</taxon>
        <taxon>Hyphomicrobiales</taxon>
        <taxon>Rhizobiaceae</taxon>
        <taxon>Shinella</taxon>
    </lineage>
</organism>
<keyword evidence="1" id="KW-1133">Transmembrane helix</keyword>
<evidence type="ECO:0000256" key="1">
    <source>
        <dbReference type="SAM" id="Phobius"/>
    </source>
</evidence>
<keyword evidence="1" id="KW-0472">Membrane</keyword>
<reference evidence="2" key="1">
    <citation type="submission" date="2021-07" db="EMBL/GenBank/DDBJ databases">
        <title>Shinella sp. nov., a novel member of the genus Shinella from water.</title>
        <authorList>
            <person name="Deng Y."/>
        </authorList>
    </citation>
    <scope>NUCLEOTIDE SEQUENCE</scope>
    <source>
        <strain evidence="2">CPCC 100929</strain>
    </source>
</reference>
<protein>
    <submittedName>
        <fullName evidence="2">Uncharacterized protein</fullName>
    </submittedName>
</protein>